<reference evidence="3" key="1">
    <citation type="submission" date="2019-12" db="EMBL/GenBank/DDBJ databases">
        <title>Complete genome of Terracaulis silvestris 0127_4.</title>
        <authorList>
            <person name="Vieira S."/>
            <person name="Riedel T."/>
            <person name="Sproer C."/>
            <person name="Pascual J."/>
            <person name="Boedeker C."/>
            <person name="Overmann J."/>
        </authorList>
    </citation>
    <scope>NUCLEOTIDE SEQUENCE [LARGE SCALE GENOMIC DNA]</scope>
    <source>
        <strain evidence="3">0127_4</strain>
    </source>
</reference>
<dbReference type="InterPro" id="IPR050228">
    <property type="entry name" value="Carboxylesterase_BioH"/>
</dbReference>
<dbReference type="AlphaFoldDB" id="A0A6I6MK21"/>
<evidence type="ECO:0000259" key="1">
    <source>
        <dbReference type="Pfam" id="PF12697"/>
    </source>
</evidence>
<accession>A0A6I6MK21</accession>
<dbReference type="PANTHER" id="PTHR43194:SF2">
    <property type="entry name" value="PEROXISOMAL MEMBRANE PROTEIN LPX1"/>
    <property type="match status" value="1"/>
</dbReference>
<sequence length="309" mass="33356">MTDAADTGFRRLSLDIPGGTVAGVALGPESANPDIVFMHATGFNALTYRSMLAPLGERFSVWALDARGHGRTTLSARTFGYTSWRRHSDDLIAVLERHCTAPVTLAGHSMGGVVSLLAAGKRNDLVSGLALIDPVILPASMYAFAELPLGPTMMRFTQPLARGAAARRDEFPSREVAVRGFSGRGVFKSFPPEVVEDYVTDGLVEDGNGGFRLACRPSYEAQTYCAHRHDPWGALRRLTDPLILLRAERGSTISEASMHRIAAIKPDARVATVEGSGHMIPMERPDRVRAAIESAALMGQAGRKFHGME</sequence>
<dbReference type="RefSeq" id="WP_158765220.1">
    <property type="nucleotide sequence ID" value="NZ_CP047045.1"/>
</dbReference>
<evidence type="ECO:0000313" key="2">
    <source>
        <dbReference type="EMBL" id="QGZ94271.1"/>
    </source>
</evidence>
<dbReference type="PANTHER" id="PTHR43194">
    <property type="entry name" value="HYDROLASE ALPHA/BETA FOLD FAMILY"/>
    <property type="match status" value="1"/>
</dbReference>
<dbReference type="InterPro" id="IPR000073">
    <property type="entry name" value="AB_hydrolase_1"/>
</dbReference>
<dbReference type="SUPFAM" id="SSF53474">
    <property type="entry name" value="alpha/beta-Hydrolases"/>
    <property type="match status" value="1"/>
</dbReference>
<organism evidence="2 3">
    <name type="scientific">Terricaulis silvestris</name>
    <dbReference type="NCBI Taxonomy" id="2686094"/>
    <lineage>
        <taxon>Bacteria</taxon>
        <taxon>Pseudomonadati</taxon>
        <taxon>Pseudomonadota</taxon>
        <taxon>Alphaproteobacteria</taxon>
        <taxon>Caulobacterales</taxon>
        <taxon>Caulobacteraceae</taxon>
        <taxon>Terricaulis</taxon>
    </lineage>
</organism>
<proteinExistence type="predicted"/>
<dbReference type="GO" id="GO:0016740">
    <property type="term" value="F:transferase activity"/>
    <property type="evidence" value="ECO:0007669"/>
    <property type="project" value="UniProtKB-KW"/>
</dbReference>
<feature type="domain" description="AB hydrolase-1" evidence="1">
    <location>
        <begin position="35"/>
        <end position="291"/>
    </location>
</feature>
<keyword evidence="3" id="KW-1185">Reference proteome</keyword>
<gene>
    <name evidence="2" type="ORF">DSM104635_01087</name>
</gene>
<keyword evidence="2" id="KW-0808">Transferase</keyword>
<dbReference type="EMBL" id="CP047045">
    <property type="protein sequence ID" value="QGZ94271.1"/>
    <property type="molecule type" value="Genomic_DNA"/>
</dbReference>
<dbReference type="Gene3D" id="3.40.50.1820">
    <property type="entry name" value="alpha/beta hydrolase"/>
    <property type="match status" value="1"/>
</dbReference>
<dbReference type="KEGG" id="tsv:DSM104635_01087"/>
<dbReference type="Proteomes" id="UP000431269">
    <property type="component" value="Chromosome"/>
</dbReference>
<protein>
    <submittedName>
        <fullName evidence="2">Acetoin dehydrogenase E2 subunit dihydrolipoyllysine-residue acetyltransferase</fullName>
    </submittedName>
</protein>
<dbReference type="Pfam" id="PF12697">
    <property type="entry name" value="Abhydrolase_6"/>
    <property type="match status" value="1"/>
</dbReference>
<dbReference type="InterPro" id="IPR029058">
    <property type="entry name" value="AB_hydrolase_fold"/>
</dbReference>
<evidence type="ECO:0000313" key="3">
    <source>
        <dbReference type="Proteomes" id="UP000431269"/>
    </source>
</evidence>
<name>A0A6I6MK21_9CAUL</name>